<dbReference type="CDD" id="cd08173">
    <property type="entry name" value="Gro1PDH"/>
    <property type="match status" value="1"/>
</dbReference>
<evidence type="ECO:0000313" key="13">
    <source>
        <dbReference type="Proteomes" id="UP001220010"/>
    </source>
</evidence>
<feature type="binding site" evidence="11">
    <location>
        <position position="270"/>
    </location>
    <ligand>
        <name>Zn(2+)</name>
        <dbReference type="ChEBI" id="CHEBI:29105"/>
        <note>catalytic</note>
    </ligand>
</feature>
<dbReference type="NCBIfam" id="NF002022">
    <property type="entry name" value="PRK00843.1"/>
    <property type="match status" value="1"/>
</dbReference>
<dbReference type="HAMAP" id="MF_00497_A">
    <property type="entry name" value="G1P_dehydrogenase_A"/>
    <property type="match status" value="1"/>
</dbReference>
<feature type="binding site" evidence="11">
    <location>
        <begin position="100"/>
        <end position="104"/>
    </location>
    <ligand>
        <name>NAD(+)</name>
        <dbReference type="ChEBI" id="CHEBI:57540"/>
    </ligand>
</feature>
<comment type="cofactor">
    <cofactor evidence="11">
        <name>Zn(2+)</name>
        <dbReference type="ChEBI" id="CHEBI:29105"/>
    </cofactor>
    <text evidence="11">Binds 1 zinc ion per subunit.</text>
</comment>
<comment type="function">
    <text evidence="11">Catalyzes the NAD(P)H-dependent reduction of dihydroxyacetonephosphate (DHAP or glycerone phosphate) to glycerol 1-phosphate (G1P). The G1P thus generated is used as the glycerophosphate backbone of phospholipids in the cellular membranes of Archaea.</text>
</comment>
<gene>
    <name evidence="11" type="primary">egsA</name>
    <name evidence="12" type="ORF">P0O15_06600</name>
</gene>
<feature type="binding site" evidence="11">
    <location>
        <position position="174"/>
    </location>
    <ligand>
        <name>Zn(2+)</name>
        <dbReference type="ChEBI" id="CHEBI:29105"/>
        <note>catalytic</note>
    </ligand>
</feature>
<proteinExistence type="inferred from homology"/>
<evidence type="ECO:0000256" key="5">
    <source>
        <dbReference type="ARBA" id="ARBA00022857"/>
    </source>
</evidence>
<dbReference type="PANTHER" id="PTHR43616:SF5">
    <property type="entry name" value="GLYCEROL DEHYDROGENASE 1"/>
    <property type="match status" value="1"/>
</dbReference>
<comment type="pathway">
    <text evidence="11">Membrane lipid metabolism; glycerophospholipid metabolism.</text>
</comment>
<dbReference type="InterPro" id="IPR032837">
    <property type="entry name" value="G1PDH"/>
</dbReference>
<evidence type="ECO:0000256" key="11">
    <source>
        <dbReference type="HAMAP-Rule" id="MF_00497"/>
    </source>
</evidence>
<dbReference type="GO" id="GO:0050492">
    <property type="term" value="F:glycerol-1-phosphate dehydrogenase [NAD(P)+] activity"/>
    <property type="evidence" value="ECO:0007669"/>
    <property type="project" value="UniProtKB-EC"/>
</dbReference>
<keyword evidence="13" id="KW-1185">Reference proteome</keyword>
<comment type="catalytic activity">
    <reaction evidence="11">
        <text>sn-glycerol 1-phosphate + NAD(+) = dihydroxyacetone phosphate + NADH + H(+)</text>
        <dbReference type="Rhea" id="RHEA:21412"/>
        <dbReference type="ChEBI" id="CHEBI:15378"/>
        <dbReference type="ChEBI" id="CHEBI:57540"/>
        <dbReference type="ChEBI" id="CHEBI:57642"/>
        <dbReference type="ChEBI" id="CHEBI:57685"/>
        <dbReference type="ChEBI" id="CHEBI:57945"/>
        <dbReference type="EC" id="1.1.1.261"/>
    </reaction>
</comment>
<feature type="binding site" evidence="11">
    <location>
        <position position="127"/>
    </location>
    <ligand>
        <name>substrate</name>
    </ligand>
</feature>
<dbReference type="InterPro" id="IPR023002">
    <property type="entry name" value="G1P_dehydrogenase_arc"/>
</dbReference>
<evidence type="ECO:0000313" key="12">
    <source>
        <dbReference type="EMBL" id="MDF0590837.1"/>
    </source>
</evidence>
<dbReference type="Gene3D" id="1.20.1090.10">
    <property type="entry name" value="Dehydroquinate synthase-like - alpha domain"/>
    <property type="match status" value="1"/>
</dbReference>
<evidence type="ECO:0000256" key="4">
    <source>
        <dbReference type="ARBA" id="ARBA00022833"/>
    </source>
</evidence>
<dbReference type="SUPFAM" id="SSF56796">
    <property type="entry name" value="Dehydroquinate synthase-like"/>
    <property type="match status" value="1"/>
</dbReference>
<comment type="similarity">
    <text evidence="11">Belongs to the glycerol-1-phosphate dehydrogenase family.</text>
</comment>
<evidence type="ECO:0000256" key="10">
    <source>
        <dbReference type="ARBA" id="ARBA00023264"/>
    </source>
</evidence>
<keyword evidence="6 11" id="KW-0560">Oxidoreductase</keyword>
<keyword evidence="5 11" id="KW-0521">NADP</keyword>
<keyword evidence="3 11" id="KW-0479">Metal-binding</keyword>
<evidence type="ECO:0000256" key="3">
    <source>
        <dbReference type="ARBA" id="ARBA00022723"/>
    </source>
</evidence>
<keyword evidence="2 11" id="KW-0444">Lipid biosynthesis</keyword>
<sequence>MRPLTRSKWMELPRLVVVGSGVAREVADVCRDLKLKGGALIVTGPTTCELAGEEVSRRMEDDGFDTSLMITKYSKIEEVERAERMAADMEAGFLIAVGGGRSIDVAKLASQRAKLHFVSIPTAASHDGICSAQASITIEGETTSVSAHAPLGIIADTAIISKAPKRLLAAGCGDIISNITAIRDWKLASRLRGEEYSEYASALSEMTAKMIVETAPSLKPGLEESARVVVKALISSGVAMSIAGSSRPASGSEHKFAHAVNRIDPGKALHGELCGLGTIVMMYLHGGDWKMIRSALQEVGAPTSASEIGIDEETVVEALTTAHNIRPERYTILGSGLPREAAAAAAKKTKIL</sequence>
<keyword evidence="9 11" id="KW-0594">Phospholipid biosynthesis</keyword>
<comment type="caution">
    <text evidence="12">The sequence shown here is derived from an EMBL/GenBank/DDBJ whole genome shotgun (WGS) entry which is preliminary data.</text>
</comment>
<evidence type="ECO:0000256" key="1">
    <source>
        <dbReference type="ARBA" id="ARBA00022490"/>
    </source>
</evidence>
<dbReference type="EC" id="1.1.1.261" evidence="11"/>
<organism evidence="12 13">
    <name type="scientific">Candidatus Methanocrinis natronophilus</name>
    <dbReference type="NCBI Taxonomy" id="3033396"/>
    <lineage>
        <taxon>Archaea</taxon>
        <taxon>Methanobacteriati</taxon>
        <taxon>Methanobacteriota</taxon>
        <taxon>Stenosarchaea group</taxon>
        <taxon>Methanomicrobia</taxon>
        <taxon>Methanotrichales</taxon>
        <taxon>Methanotrichaceae</taxon>
        <taxon>Methanocrinis</taxon>
    </lineage>
</organism>
<name>A0ABT5X826_9EURY</name>
<protein>
    <recommendedName>
        <fullName evidence="11">Glycerol-1-phosphate dehydrogenase [NAD(P)+]</fullName>
        <shortName evidence="11">G1P dehydrogenase</shortName>
        <shortName evidence="11">G1PDH</shortName>
        <ecNumber evidence="11">1.1.1.261</ecNumber>
    </recommendedName>
    <alternativeName>
        <fullName evidence="11">Enantiomeric glycerophosphate synthase</fullName>
    </alternativeName>
    <alternativeName>
        <fullName evidence="11">sn-glycerol-1-phosphate dehydrogenase</fullName>
    </alternativeName>
</protein>
<accession>A0ABT5X826</accession>
<keyword evidence="10 11" id="KW-1208">Phospholipid metabolism</keyword>
<evidence type="ECO:0000256" key="6">
    <source>
        <dbReference type="ARBA" id="ARBA00023002"/>
    </source>
</evidence>
<dbReference type="Proteomes" id="UP001220010">
    <property type="component" value="Unassembled WGS sequence"/>
</dbReference>
<dbReference type="PANTHER" id="PTHR43616">
    <property type="entry name" value="GLYCEROL DEHYDROGENASE"/>
    <property type="match status" value="1"/>
</dbReference>
<dbReference type="Pfam" id="PF13685">
    <property type="entry name" value="Fe-ADH_2"/>
    <property type="match status" value="1"/>
</dbReference>
<dbReference type="PIRSF" id="PIRSF000112">
    <property type="entry name" value="Glycerol_dehydrogenase"/>
    <property type="match status" value="1"/>
</dbReference>
<feature type="binding site" evidence="11">
    <location>
        <position position="254"/>
    </location>
    <ligand>
        <name>Zn(2+)</name>
        <dbReference type="ChEBI" id="CHEBI:29105"/>
        <note>catalytic</note>
    </ligand>
</feature>
<dbReference type="InterPro" id="IPR016205">
    <property type="entry name" value="Glycerol_DH"/>
</dbReference>
<reference evidence="12 13" key="1">
    <citation type="submission" date="2023-03" db="EMBL/GenBank/DDBJ databases">
        <title>WGS of Methanotrichaceae archaeon Mx.</title>
        <authorList>
            <person name="Sorokin D.Y."/>
            <person name="Merkel A.Y."/>
        </authorList>
    </citation>
    <scope>NUCLEOTIDE SEQUENCE [LARGE SCALE GENOMIC DNA]</scope>
    <source>
        <strain evidence="12 13">Mx</strain>
    </source>
</reference>
<feature type="binding site" evidence="11">
    <location>
        <begin position="122"/>
        <end position="125"/>
    </location>
    <ligand>
        <name>NAD(+)</name>
        <dbReference type="ChEBI" id="CHEBI:57540"/>
    </ligand>
</feature>
<feature type="binding site" evidence="11">
    <location>
        <position position="258"/>
    </location>
    <ligand>
        <name>substrate</name>
    </ligand>
</feature>
<comment type="subcellular location">
    <subcellularLocation>
        <location evidence="11">Cytoplasm</location>
    </subcellularLocation>
</comment>
<evidence type="ECO:0000256" key="8">
    <source>
        <dbReference type="ARBA" id="ARBA00023098"/>
    </source>
</evidence>
<feature type="binding site" evidence="11">
    <location>
        <position position="131"/>
    </location>
    <ligand>
        <name>NAD(+)</name>
        <dbReference type="ChEBI" id="CHEBI:57540"/>
    </ligand>
</feature>
<feature type="binding site" evidence="11">
    <location>
        <position position="174"/>
    </location>
    <ligand>
        <name>substrate</name>
    </ligand>
</feature>
<keyword evidence="8 11" id="KW-0443">Lipid metabolism</keyword>
<evidence type="ECO:0000256" key="2">
    <source>
        <dbReference type="ARBA" id="ARBA00022516"/>
    </source>
</evidence>
<evidence type="ECO:0000256" key="9">
    <source>
        <dbReference type="ARBA" id="ARBA00023209"/>
    </source>
</evidence>
<keyword evidence="4 11" id="KW-0862">Zinc</keyword>
<keyword evidence="7 11" id="KW-0520">NAD</keyword>
<evidence type="ECO:0000256" key="7">
    <source>
        <dbReference type="ARBA" id="ARBA00023027"/>
    </source>
</evidence>
<dbReference type="Gene3D" id="3.40.50.1970">
    <property type="match status" value="1"/>
</dbReference>
<keyword evidence="1 11" id="KW-0963">Cytoplasm</keyword>
<comment type="catalytic activity">
    <reaction evidence="11">
        <text>sn-glycerol 1-phosphate + NADP(+) = dihydroxyacetone phosphate + NADPH + H(+)</text>
        <dbReference type="Rhea" id="RHEA:21416"/>
        <dbReference type="ChEBI" id="CHEBI:15378"/>
        <dbReference type="ChEBI" id="CHEBI:57642"/>
        <dbReference type="ChEBI" id="CHEBI:57685"/>
        <dbReference type="ChEBI" id="CHEBI:57783"/>
        <dbReference type="ChEBI" id="CHEBI:58349"/>
        <dbReference type="EC" id="1.1.1.261"/>
    </reaction>
</comment>
<dbReference type="EMBL" id="JARFPK010000020">
    <property type="protein sequence ID" value="MDF0590837.1"/>
    <property type="molecule type" value="Genomic_DNA"/>
</dbReference>